<protein>
    <submittedName>
        <fullName evidence="2">Uncharacterized protein</fullName>
    </submittedName>
</protein>
<feature type="compositionally biased region" description="Polar residues" evidence="1">
    <location>
        <begin position="822"/>
        <end position="843"/>
    </location>
</feature>
<feature type="compositionally biased region" description="Polar residues" evidence="1">
    <location>
        <begin position="84"/>
        <end position="97"/>
    </location>
</feature>
<dbReference type="EMBL" id="MU006234">
    <property type="protein sequence ID" value="KAF2822593.1"/>
    <property type="molecule type" value="Genomic_DNA"/>
</dbReference>
<keyword evidence="3" id="KW-1185">Reference proteome</keyword>
<feature type="region of interest" description="Disordered" evidence="1">
    <location>
        <begin position="644"/>
        <end position="718"/>
    </location>
</feature>
<feature type="compositionally biased region" description="Basic residues" evidence="1">
    <location>
        <begin position="362"/>
        <end position="372"/>
    </location>
</feature>
<proteinExistence type="predicted"/>
<dbReference type="AlphaFoldDB" id="A0A6A6ZPA4"/>
<accession>A0A6A6ZPA4</accession>
<feature type="compositionally biased region" description="Basic and acidic residues" evidence="1">
    <location>
        <begin position="322"/>
        <end position="343"/>
    </location>
</feature>
<feature type="region of interest" description="Disordered" evidence="1">
    <location>
        <begin position="611"/>
        <end position="630"/>
    </location>
</feature>
<feature type="compositionally biased region" description="Basic and acidic residues" evidence="1">
    <location>
        <begin position="183"/>
        <end position="209"/>
    </location>
</feature>
<feature type="compositionally biased region" description="Basic and acidic residues" evidence="1">
    <location>
        <begin position="229"/>
        <end position="241"/>
    </location>
</feature>
<name>A0A6A6ZPA4_9PLEO</name>
<sequence>MKEPQPDAYALLESHFNHQSTLQPYKHFPRRSDEDRNFSAAAAPLVLQPDDDTESVFSSQQPTPLEPPGPLNGADSGLPPTPPTMSQDGRSTQTLESSPHADSVVNSLMSKKSSLSTPVNARSPPTPDPSPPRTASSNTAPERPQIFAYPSSRAESFMTAREDPLSSEPSEGRSITPLGDRLSTVEEDRGLGLAFEHGDNDVTPTEHVRPLFPYAQDADTTAGADEDKDTPADEDVPHREWNTNVMRNVTVRRKRRPNSSSPSKQPPDLAVDIVETASPSPSPRRRRTSGLRERVEASTNSPATPSIEHFAQSIGWPSEAKVVPEEKERVREDKGRDEKDKRNSASSMGSTIVEASIIVTPPRRRQTLRHSGKNMAYRDEGSPTPDRASRRHSNRQSSQSDEPLHRLVHKRVGLADRSKRVSVESDTLGTERSISSPLSFRSRIIDSSAATLAHQESVRNVLQPAADILSRSSSVTRPYYTNSSYHKRMSSAPEPARKSALSAGPRAFSQLSPPTSPRRAANVSFETPVERTSPIQSPVPSVASPRSLKRRQRSDAAEARQAADVNKSLPDVPIHDDGIDAEQDVFLGASGPAEEVRPPSALMERVRQLVAAREAEEAVPDKAEPSSASPEFLQVPIAPQQPRVLSPLQENSPPLARDPRTSPARTEERRRSSLSQDRASTSPKYPIRPSLDRQSTEEFGRRSHEWRRPSEEHGRVSFDRSTMRTEEYGNARHLYASTTPFSQFSDTPIEISEATSVSIIPHNNTSLLVVQQQPSRVNSMAPEPRQLTDEAFLSPHDYRDARSTPTPPFVDASEEYLDDAEQSQPQQPTLNFEPSTPPMQITLPQPGAVDSPLKNPRAPPEPPKINFIPPTPAEELERQLVPGPPKRSDSHPQRRLSLVQRARRYSDNLIPTLLNRGGSTRNRNARRSHHRNNDPHEVPTVADGDGTLHPFWRPRGFWDDFTDSESESDEDEGLHPGGDTSDVETLPEAPKRSNTLGKKLTNWRNSSGGGFLIGNSLGVERHGTNKRRHHVTLPPHFPRSPRVSETVSSPKILVQPPTQPLGPHAGSAIRKSSSYGSLRQEHNRSWRNGRSLPGLKKYQVQYIGLSGVKERLRERGKEKRRERIRQSIGSRYYVEPGGVDKVA</sequence>
<feature type="compositionally biased region" description="Basic and acidic residues" evidence="1">
    <location>
        <begin position="613"/>
        <end position="624"/>
    </location>
</feature>
<reference evidence="2" key="1">
    <citation type="journal article" date="2020" name="Stud. Mycol.">
        <title>101 Dothideomycetes genomes: a test case for predicting lifestyles and emergence of pathogens.</title>
        <authorList>
            <person name="Haridas S."/>
            <person name="Albert R."/>
            <person name="Binder M."/>
            <person name="Bloem J."/>
            <person name="Labutti K."/>
            <person name="Salamov A."/>
            <person name="Andreopoulos B."/>
            <person name="Baker S."/>
            <person name="Barry K."/>
            <person name="Bills G."/>
            <person name="Bluhm B."/>
            <person name="Cannon C."/>
            <person name="Castanera R."/>
            <person name="Culley D."/>
            <person name="Daum C."/>
            <person name="Ezra D."/>
            <person name="Gonzalez J."/>
            <person name="Henrissat B."/>
            <person name="Kuo A."/>
            <person name="Liang C."/>
            <person name="Lipzen A."/>
            <person name="Lutzoni F."/>
            <person name="Magnuson J."/>
            <person name="Mondo S."/>
            <person name="Nolan M."/>
            <person name="Ohm R."/>
            <person name="Pangilinan J."/>
            <person name="Park H.-J."/>
            <person name="Ramirez L."/>
            <person name="Alfaro M."/>
            <person name="Sun H."/>
            <person name="Tritt A."/>
            <person name="Yoshinaga Y."/>
            <person name="Zwiers L.-H."/>
            <person name="Turgeon B."/>
            <person name="Goodwin S."/>
            <person name="Spatafora J."/>
            <person name="Crous P."/>
            <person name="Grigoriev I."/>
        </authorList>
    </citation>
    <scope>NUCLEOTIDE SEQUENCE</scope>
    <source>
        <strain evidence="2">CBS 113818</strain>
    </source>
</reference>
<dbReference type="OrthoDB" id="3870679at2759"/>
<evidence type="ECO:0000313" key="3">
    <source>
        <dbReference type="Proteomes" id="UP000799424"/>
    </source>
</evidence>
<feature type="region of interest" description="Disordered" evidence="1">
    <location>
        <begin position="483"/>
        <end position="577"/>
    </location>
</feature>
<evidence type="ECO:0000256" key="1">
    <source>
        <dbReference type="SAM" id="MobiDB-lite"/>
    </source>
</evidence>
<feature type="region of interest" description="Disordered" evidence="1">
    <location>
        <begin position="959"/>
        <end position="1007"/>
    </location>
</feature>
<feature type="compositionally biased region" description="Basic and acidic residues" evidence="1">
    <location>
        <begin position="657"/>
        <end position="671"/>
    </location>
</feature>
<dbReference type="Proteomes" id="UP000799424">
    <property type="component" value="Unassembled WGS sequence"/>
</dbReference>
<feature type="compositionally biased region" description="Low complexity" evidence="1">
    <location>
        <begin position="258"/>
        <end position="267"/>
    </location>
</feature>
<organism evidence="2 3">
    <name type="scientific">Ophiobolus disseminans</name>
    <dbReference type="NCBI Taxonomy" id="1469910"/>
    <lineage>
        <taxon>Eukaryota</taxon>
        <taxon>Fungi</taxon>
        <taxon>Dikarya</taxon>
        <taxon>Ascomycota</taxon>
        <taxon>Pezizomycotina</taxon>
        <taxon>Dothideomycetes</taxon>
        <taxon>Pleosporomycetidae</taxon>
        <taxon>Pleosporales</taxon>
        <taxon>Pleosporineae</taxon>
        <taxon>Phaeosphaeriaceae</taxon>
        <taxon>Ophiobolus</taxon>
    </lineage>
</organism>
<gene>
    <name evidence="2" type="ORF">CC86DRAFT_373064</name>
</gene>
<feature type="region of interest" description="Disordered" evidence="1">
    <location>
        <begin position="795"/>
        <end position="870"/>
    </location>
</feature>
<feature type="region of interest" description="Disordered" evidence="1">
    <location>
        <begin position="16"/>
        <end position="406"/>
    </location>
</feature>
<evidence type="ECO:0000313" key="2">
    <source>
        <dbReference type="EMBL" id="KAF2822593.1"/>
    </source>
</evidence>
<feature type="region of interest" description="Disordered" evidence="1">
    <location>
        <begin position="909"/>
        <end position="947"/>
    </location>
</feature>
<feature type="compositionally biased region" description="Basic and acidic residues" evidence="1">
    <location>
        <begin position="690"/>
        <end position="718"/>
    </location>
</feature>
<feature type="region of interest" description="Disordered" evidence="1">
    <location>
        <begin position="1054"/>
        <end position="1092"/>
    </location>
</feature>
<feature type="compositionally biased region" description="Acidic residues" evidence="1">
    <location>
        <begin position="960"/>
        <end position="972"/>
    </location>
</feature>
<feature type="compositionally biased region" description="Polar residues" evidence="1">
    <location>
        <begin position="992"/>
        <end position="1006"/>
    </location>
</feature>
<feature type="compositionally biased region" description="Polar residues" evidence="1">
    <location>
        <begin position="673"/>
        <end position="683"/>
    </location>
</feature>
<feature type="compositionally biased region" description="Acidic residues" evidence="1">
    <location>
        <begin position="812"/>
        <end position="821"/>
    </location>
</feature>
<feature type="compositionally biased region" description="Polar residues" evidence="1">
    <location>
        <begin position="104"/>
        <end position="120"/>
    </location>
</feature>